<keyword evidence="6" id="KW-0814">Transposable element</keyword>
<evidence type="ECO:0000256" key="5">
    <source>
        <dbReference type="ARBA" id="ARBA00023172"/>
    </source>
</evidence>
<dbReference type="EMBL" id="JBHRSA010000017">
    <property type="protein sequence ID" value="MFC3039611.1"/>
    <property type="molecule type" value="Genomic_DNA"/>
</dbReference>
<dbReference type="Proteomes" id="UP001595279">
    <property type="component" value="Unassembled WGS sequence"/>
</dbReference>
<dbReference type="PANTHER" id="PTHR33217">
    <property type="entry name" value="TRANSPOSASE FOR INSERTION SEQUENCE ELEMENT IS1081"/>
    <property type="match status" value="1"/>
</dbReference>
<evidence type="ECO:0000256" key="4">
    <source>
        <dbReference type="ARBA" id="ARBA00023125"/>
    </source>
</evidence>
<keyword evidence="5 6" id="KW-0233">DNA recombination</keyword>
<reference evidence="7" key="1">
    <citation type="journal article" date="2014" name="Int. J. Syst. Evol. Microbiol.">
        <title>Complete genome of a new Firmicutes species belonging to the dominant human colonic microbiota ('Ruminococcus bicirculans') reveals two chromosomes and a selective capacity to utilize plant glucans.</title>
        <authorList>
            <consortium name="NISC Comparative Sequencing Program"/>
            <person name="Wegmann U."/>
            <person name="Louis P."/>
            <person name="Goesmann A."/>
            <person name="Henrissat B."/>
            <person name="Duncan S.H."/>
            <person name="Flint H.J."/>
        </authorList>
    </citation>
    <scope>NUCLEOTIDE SEQUENCE</scope>
    <source>
        <strain evidence="7">KCTC 13128</strain>
    </source>
</reference>
<dbReference type="Pfam" id="PF00872">
    <property type="entry name" value="Transposase_mut"/>
    <property type="match status" value="1"/>
</dbReference>
<organism evidence="7 9">
    <name type="scientific">Virgibacillus xinjiangensis</name>
    <dbReference type="NCBI Taxonomy" id="393090"/>
    <lineage>
        <taxon>Bacteria</taxon>
        <taxon>Bacillati</taxon>
        <taxon>Bacillota</taxon>
        <taxon>Bacilli</taxon>
        <taxon>Bacillales</taxon>
        <taxon>Bacillaceae</taxon>
        <taxon>Virgibacillus</taxon>
    </lineage>
</organism>
<proteinExistence type="inferred from homology"/>
<dbReference type="PROSITE" id="PS01007">
    <property type="entry name" value="TRANSPOSASE_MUTATOR"/>
    <property type="match status" value="1"/>
</dbReference>
<evidence type="ECO:0000256" key="6">
    <source>
        <dbReference type="RuleBase" id="RU365089"/>
    </source>
</evidence>
<evidence type="ECO:0000313" key="7">
    <source>
        <dbReference type="EMBL" id="MFC3039610.1"/>
    </source>
</evidence>
<gene>
    <name evidence="7" type="ORF">ACFOGI_05045</name>
    <name evidence="8" type="ORF">ACFOGI_05050</name>
</gene>
<feature type="non-terminal residue" evidence="7">
    <location>
        <position position="172"/>
    </location>
</feature>
<evidence type="ECO:0000256" key="3">
    <source>
        <dbReference type="ARBA" id="ARBA00022578"/>
    </source>
</evidence>
<reference evidence="9" key="2">
    <citation type="journal article" date="2019" name="Int. J. Syst. Evol. Microbiol.">
        <title>The Global Catalogue of Microorganisms (GCM) 10K type strain sequencing project: providing services to taxonomists for standard genome sequencing and annotation.</title>
        <authorList>
            <consortium name="The Broad Institute Genomics Platform"/>
            <consortium name="The Broad Institute Genome Sequencing Center for Infectious Disease"/>
            <person name="Wu L."/>
            <person name="Ma J."/>
        </authorList>
    </citation>
    <scope>NUCLEOTIDE SEQUENCE [LARGE SCALE GENOMIC DNA]</scope>
    <source>
        <strain evidence="9">KCTC 13128</strain>
    </source>
</reference>
<comment type="function">
    <text evidence="1 6">Required for the transposition of the insertion element.</text>
</comment>
<feature type="non-terminal residue" evidence="7">
    <location>
        <position position="1"/>
    </location>
</feature>
<keyword evidence="9" id="KW-1185">Reference proteome</keyword>
<evidence type="ECO:0000256" key="1">
    <source>
        <dbReference type="ARBA" id="ARBA00002190"/>
    </source>
</evidence>
<keyword evidence="3 6" id="KW-0815">Transposition</keyword>
<dbReference type="PANTHER" id="PTHR33217:SF8">
    <property type="entry name" value="MUTATOR FAMILY TRANSPOSASE"/>
    <property type="match status" value="1"/>
</dbReference>
<accession>A0ABV7CTY5</accession>
<evidence type="ECO:0000313" key="8">
    <source>
        <dbReference type="EMBL" id="MFC3039611.1"/>
    </source>
</evidence>
<reference evidence="7" key="3">
    <citation type="submission" date="2024-09" db="EMBL/GenBank/DDBJ databases">
        <authorList>
            <person name="Sun Q."/>
            <person name="Mori K."/>
        </authorList>
    </citation>
    <scope>NUCLEOTIDE SEQUENCE</scope>
    <source>
        <strain evidence="7">KCTC 13128</strain>
    </source>
</reference>
<dbReference type="EMBL" id="JBHRSA010000016">
    <property type="protein sequence ID" value="MFC3039610.1"/>
    <property type="molecule type" value="Genomic_DNA"/>
</dbReference>
<evidence type="ECO:0000313" key="9">
    <source>
        <dbReference type="Proteomes" id="UP001595279"/>
    </source>
</evidence>
<comment type="caution">
    <text evidence="7">The sequence shown here is derived from an EMBL/GenBank/DDBJ whole genome shotgun (WGS) entry which is preliminary data.</text>
</comment>
<dbReference type="InterPro" id="IPR001207">
    <property type="entry name" value="Transposase_mutator"/>
</dbReference>
<evidence type="ECO:0000256" key="2">
    <source>
        <dbReference type="ARBA" id="ARBA00010961"/>
    </source>
</evidence>
<name>A0ABV7CTY5_9BACI</name>
<protein>
    <recommendedName>
        <fullName evidence="6">Mutator family transposase</fullName>
    </recommendedName>
</protein>
<sequence length="172" mass="19768">FIERILGSSYSATTISNITEVVMEEIEDWQQRELKKRYSILFLDGTYIKLRRQDVASEVVYVVVGITEEGYKEIVGFYVGGQESSLGWKEILVDLKSRGLEEVLLTVFDGLSGLETVVKEVYPKADVQRCVVHKVRNVLHTIRQKDKEEVTQDLKAIYRANSKNEAMEQFEV</sequence>
<comment type="similarity">
    <text evidence="2 6">Belongs to the transposase mutator family.</text>
</comment>
<dbReference type="RefSeq" id="WP_390269391.1">
    <property type="nucleotide sequence ID" value="NZ_JBHRSA010000016.1"/>
</dbReference>
<keyword evidence="4 6" id="KW-0238">DNA-binding</keyword>